<organism evidence="2 3">
    <name type="scientific">Euplotes crassus</name>
    <dbReference type="NCBI Taxonomy" id="5936"/>
    <lineage>
        <taxon>Eukaryota</taxon>
        <taxon>Sar</taxon>
        <taxon>Alveolata</taxon>
        <taxon>Ciliophora</taxon>
        <taxon>Intramacronucleata</taxon>
        <taxon>Spirotrichea</taxon>
        <taxon>Hypotrichia</taxon>
        <taxon>Euplotida</taxon>
        <taxon>Euplotidae</taxon>
        <taxon>Moneuplotes</taxon>
    </lineage>
</organism>
<dbReference type="Proteomes" id="UP001295684">
    <property type="component" value="Unassembled WGS sequence"/>
</dbReference>
<proteinExistence type="predicted"/>
<gene>
    <name evidence="2" type="ORF">ECRASSUSDP1_LOCUS22568</name>
</gene>
<keyword evidence="3" id="KW-1185">Reference proteome</keyword>
<keyword evidence="1" id="KW-0812">Transmembrane</keyword>
<feature type="transmembrane region" description="Helical" evidence="1">
    <location>
        <begin position="35"/>
        <end position="56"/>
    </location>
</feature>
<sequence>MKLFTHAAIFWINCASLLLSLYLEPLQISVGLQSIILPAWAWKAPLLIILKIGLFVELESTQISLKILKMLLFHYSD</sequence>
<dbReference type="EMBL" id="CAMPGE010023149">
    <property type="protein sequence ID" value="CAI2381122.1"/>
    <property type="molecule type" value="Genomic_DNA"/>
</dbReference>
<evidence type="ECO:0000256" key="1">
    <source>
        <dbReference type="SAM" id="Phobius"/>
    </source>
</evidence>
<keyword evidence="1" id="KW-0472">Membrane</keyword>
<protein>
    <submittedName>
        <fullName evidence="2">Uncharacterized protein</fullName>
    </submittedName>
</protein>
<accession>A0AAD1Y0A0</accession>
<evidence type="ECO:0000313" key="3">
    <source>
        <dbReference type="Proteomes" id="UP001295684"/>
    </source>
</evidence>
<comment type="caution">
    <text evidence="2">The sequence shown here is derived from an EMBL/GenBank/DDBJ whole genome shotgun (WGS) entry which is preliminary data.</text>
</comment>
<keyword evidence="1" id="KW-1133">Transmembrane helix</keyword>
<dbReference type="AlphaFoldDB" id="A0AAD1Y0A0"/>
<name>A0AAD1Y0A0_EUPCR</name>
<evidence type="ECO:0000313" key="2">
    <source>
        <dbReference type="EMBL" id="CAI2381122.1"/>
    </source>
</evidence>
<feature type="transmembrane region" description="Helical" evidence="1">
    <location>
        <begin position="7"/>
        <end position="23"/>
    </location>
</feature>
<reference evidence="2" key="1">
    <citation type="submission" date="2023-07" db="EMBL/GenBank/DDBJ databases">
        <authorList>
            <consortium name="AG Swart"/>
            <person name="Singh M."/>
            <person name="Singh A."/>
            <person name="Seah K."/>
            <person name="Emmerich C."/>
        </authorList>
    </citation>
    <scope>NUCLEOTIDE SEQUENCE</scope>
    <source>
        <strain evidence="2">DP1</strain>
    </source>
</reference>